<evidence type="ECO:0000313" key="3">
    <source>
        <dbReference type="Proteomes" id="UP000034947"/>
    </source>
</evidence>
<feature type="region of interest" description="Disordered" evidence="1">
    <location>
        <begin position="43"/>
        <end position="78"/>
    </location>
</feature>
<evidence type="ECO:0000256" key="1">
    <source>
        <dbReference type="SAM" id="MobiDB-lite"/>
    </source>
</evidence>
<feature type="compositionally biased region" description="Basic and acidic residues" evidence="1">
    <location>
        <begin position="257"/>
        <end position="276"/>
    </location>
</feature>
<reference evidence="2 3" key="1">
    <citation type="submission" date="2015-02" db="EMBL/GenBank/DDBJ databases">
        <title>Draft Genome Sequences of Two Closely-Related Aflatoxigenic Aspergillus Species Obtained from the Cote d'Ivoire.</title>
        <authorList>
            <person name="Moore G.G."/>
            <person name="Beltz S.B."/>
            <person name="Mack B.M."/>
        </authorList>
    </citation>
    <scope>NUCLEOTIDE SEQUENCE [LARGE SCALE GENOMIC DNA]</scope>
    <source>
        <strain evidence="2 3">SRRC1432</strain>
    </source>
</reference>
<evidence type="ECO:0000313" key="2">
    <source>
        <dbReference type="EMBL" id="KKK13917.1"/>
    </source>
</evidence>
<feature type="compositionally biased region" description="Basic and acidic residues" evidence="1">
    <location>
        <begin position="229"/>
        <end position="242"/>
    </location>
</feature>
<dbReference type="EMBL" id="JYKN01003136">
    <property type="protein sequence ID" value="KKK13917.1"/>
    <property type="molecule type" value="Genomic_DNA"/>
</dbReference>
<accession>A0A0F8WRP2</accession>
<feature type="compositionally biased region" description="Acidic residues" evidence="1">
    <location>
        <begin position="579"/>
        <end position="615"/>
    </location>
</feature>
<feature type="region of interest" description="Disordered" evidence="1">
    <location>
        <begin position="770"/>
        <end position="818"/>
    </location>
</feature>
<feature type="compositionally biased region" description="Basic and acidic residues" evidence="1">
    <location>
        <begin position="150"/>
        <end position="184"/>
    </location>
</feature>
<protein>
    <submittedName>
        <fullName evidence="2">Uncharacterized protein</fullName>
    </submittedName>
</protein>
<dbReference type="Proteomes" id="UP000034947">
    <property type="component" value="Unassembled WGS sequence"/>
</dbReference>
<feature type="compositionally biased region" description="Polar residues" evidence="1">
    <location>
        <begin position="481"/>
        <end position="493"/>
    </location>
</feature>
<comment type="caution">
    <text evidence="2">The sequence shown here is derived from an EMBL/GenBank/DDBJ whole genome shotgun (WGS) entry which is preliminary data.</text>
</comment>
<feature type="region of interest" description="Disordered" evidence="1">
    <location>
        <begin position="434"/>
        <end position="748"/>
    </location>
</feature>
<dbReference type="OrthoDB" id="5339076at2759"/>
<feature type="compositionally biased region" description="Polar residues" evidence="1">
    <location>
        <begin position="551"/>
        <end position="563"/>
    </location>
</feature>
<feature type="compositionally biased region" description="Polar residues" evidence="1">
    <location>
        <begin position="63"/>
        <end position="72"/>
    </location>
</feature>
<name>A0A0F8WRP2_9EURO</name>
<feature type="compositionally biased region" description="Basic and acidic residues" evidence="1">
    <location>
        <begin position="620"/>
        <end position="647"/>
    </location>
</feature>
<keyword evidence="3" id="KW-1185">Reference proteome</keyword>
<sequence>MTTTSSFPFSTMEAPLMDDTMEMASPYQGHADDFDIDIDVMEDQASNPDRDMTVTDEYLDNSHGPSYDQNGSPDEDMIDDIAEPTMVDADEQYETHQNVEMQYEDEKTYETEMLEDEYEEDIDAPVPEAQPGVHESPKDASDQRTPGETPPREDGDLYEDHEKTTVESHPETGAETADGNKPEEFEQTGDTDARGAADEPETNTLEPEQIPETADHTNELEQTNQGAVHLDEHVENVEDLNKLETGQDDPSQTQAPADEHKEVDVKLQDEQSDAHQEAAQQAHEPADKPADQALYPVKVYYQENEISLFPPREGDSSETFFLEEEGLAYEPFKKLFESLREVLQDHINTNEVLVMEVESLNIQLTEDSLNTNKVTLHQIVDVYLQLCHNDGIEEPEALYLTLSTRLTIAAEISDLLLAASEGKGLSEIHTWGEYNEGEGASGEFEEEFVPEPNPDEFENPQEAENPQGSLPQDDEVETAAVQDQSGRSPQSSGAALEGNDGIAPEFHDHSAEIVEGREVADASGGSEAPDVDEGENPNHQEDFYDVEEQQTESTATLEQLPTESTEEQPEQGDRNEPSYDGDDLRDEYHDEGEYDEGEYDEGEYDDEDDRGEETNLDALGHTEDLEESKDTDTREFTEASHEDHSEYNEQVIQEDLAPAESSPNSKAVAAEALQNDGNTHEEPILDSTSPTSKSRQSPHLEDDSLAITEGLLKGPTQDSKNYDQGVGDASEPQEFNEEAEHDSPLPVTNDQAADFVFDEDTEYLELGIAEEGLGDFDDDADADAVSPSHVHTKRSREPDDEFDIIETPTPEAKRSRSS</sequence>
<feature type="compositionally biased region" description="Basic and acidic residues" evidence="1">
    <location>
        <begin position="505"/>
        <end position="520"/>
    </location>
</feature>
<dbReference type="VEuPathDB" id="FungiDB:P175DRAFT_0491287"/>
<feature type="compositionally biased region" description="Polar residues" evidence="1">
    <location>
        <begin position="686"/>
        <end position="697"/>
    </location>
</feature>
<feature type="compositionally biased region" description="Acidic residues" evidence="1">
    <location>
        <begin position="772"/>
        <end position="782"/>
    </location>
</feature>
<feature type="compositionally biased region" description="Acidic residues" evidence="1">
    <location>
        <begin position="112"/>
        <end position="123"/>
    </location>
</feature>
<dbReference type="AlphaFoldDB" id="A0A0F8WRP2"/>
<organism evidence="2 3">
    <name type="scientific">Aspergillus ochraceoroseus</name>
    <dbReference type="NCBI Taxonomy" id="138278"/>
    <lineage>
        <taxon>Eukaryota</taxon>
        <taxon>Fungi</taxon>
        <taxon>Dikarya</taxon>
        <taxon>Ascomycota</taxon>
        <taxon>Pezizomycotina</taxon>
        <taxon>Eurotiomycetes</taxon>
        <taxon>Eurotiomycetidae</taxon>
        <taxon>Eurotiales</taxon>
        <taxon>Aspergillaceae</taxon>
        <taxon>Aspergillus</taxon>
        <taxon>Aspergillus subgen. Nidulantes</taxon>
    </lineage>
</organism>
<dbReference type="InterPro" id="IPR018822">
    <property type="entry name" value="UPF0646"/>
</dbReference>
<proteinExistence type="predicted"/>
<feature type="compositionally biased region" description="Acidic residues" evidence="1">
    <location>
        <begin position="443"/>
        <end position="461"/>
    </location>
</feature>
<feature type="region of interest" description="Disordered" evidence="1">
    <location>
        <begin position="95"/>
        <end position="290"/>
    </location>
</feature>
<gene>
    <name evidence="2" type="ORF">AOCH_002842</name>
</gene>
<dbReference type="Pfam" id="PF10336">
    <property type="entry name" value="DUF2420"/>
    <property type="match status" value="1"/>
</dbReference>